<dbReference type="eggNOG" id="KOG4197">
    <property type="taxonomic scope" value="Eukaryota"/>
</dbReference>
<evidence type="ECO:0000256" key="1">
    <source>
        <dbReference type="ARBA" id="ARBA00006643"/>
    </source>
</evidence>
<evidence type="ECO:0000259" key="4">
    <source>
        <dbReference type="Pfam" id="PF14432"/>
    </source>
</evidence>
<dbReference type="Pfam" id="PF14432">
    <property type="entry name" value="DYW_deaminase"/>
    <property type="match status" value="1"/>
</dbReference>
<gene>
    <name evidence="5" type="ORF">EUGRSUZ_F02893</name>
</gene>
<dbReference type="STRING" id="71139.A0A059BU01"/>
<dbReference type="FunFam" id="1.25.40.10:FF:000449">
    <property type="entry name" value="Pentatricopeptide repeat-containing protein mitochondrial"/>
    <property type="match status" value="1"/>
</dbReference>
<comment type="similarity">
    <text evidence="1">Belongs to the PPR family. PCMP-H subfamily.</text>
</comment>
<name>A0A059BU01_EUCGR</name>
<accession>A0A059BU01</accession>
<dbReference type="Gene3D" id="1.25.40.10">
    <property type="entry name" value="Tetratricopeptide repeat domain"/>
    <property type="match status" value="4"/>
</dbReference>
<keyword evidence="2" id="KW-0677">Repeat</keyword>
<feature type="repeat" description="PPR" evidence="3">
    <location>
        <begin position="136"/>
        <end position="170"/>
    </location>
</feature>
<dbReference type="InterPro" id="IPR046960">
    <property type="entry name" value="PPR_At4g14850-like_plant"/>
</dbReference>
<dbReference type="Pfam" id="PF20431">
    <property type="entry name" value="E_motif"/>
    <property type="match status" value="1"/>
</dbReference>
<feature type="repeat" description="PPR" evidence="3">
    <location>
        <begin position="373"/>
        <end position="407"/>
    </location>
</feature>
<feature type="repeat" description="PPR" evidence="3">
    <location>
        <begin position="206"/>
        <end position="240"/>
    </location>
</feature>
<dbReference type="OMA" id="AIGYSRN"/>
<feature type="repeat" description="PPR" evidence="3">
    <location>
        <begin position="28"/>
        <end position="62"/>
    </location>
</feature>
<dbReference type="FunCoup" id="A0A059BU01">
    <property type="interactions" value="220"/>
</dbReference>
<dbReference type="FunFam" id="1.25.40.10:FF:000366">
    <property type="entry name" value="Pentatricopeptide (PPR) repeat-containing protein"/>
    <property type="match status" value="1"/>
</dbReference>
<dbReference type="GO" id="GO:0008270">
    <property type="term" value="F:zinc ion binding"/>
    <property type="evidence" value="ECO:0007669"/>
    <property type="project" value="InterPro"/>
</dbReference>
<feature type="repeat" description="PPR" evidence="3">
    <location>
        <begin position="338"/>
        <end position="372"/>
    </location>
</feature>
<dbReference type="AlphaFoldDB" id="A0A059BU01"/>
<feature type="domain" description="DYW" evidence="4">
    <location>
        <begin position="553"/>
        <end position="645"/>
    </location>
</feature>
<dbReference type="PANTHER" id="PTHR47926">
    <property type="entry name" value="PENTATRICOPEPTIDE REPEAT-CONTAINING PROTEIN"/>
    <property type="match status" value="1"/>
</dbReference>
<protein>
    <recommendedName>
        <fullName evidence="4">DYW domain-containing protein</fullName>
    </recommendedName>
</protein>
<dbReference type="FunFam" id="1.25.40.10:FF:000344">
    <property type="entry name" value="Pentatricopeptide repeat-containing protein"/>
    <property type="match status" value="1"/>
</dbReference>
<sequence length="645" mass="71743">MFCSTSLSPTITLPTTITATSNPRTIKPGKPFNSTLRSLCRSGRLEEAVRLIESAPSKFVDPQSYSLVLHSCISCKSLELGQRLYLQLLLCRDRGNDNLLDDQTVRAKLVTLYSVCGQVDEARQIFEDGLDNGLVSESMWVAMAVGYSKNGCSKEALLLYRDMLLQCVVPSKFALSMALKASADLTDLWVGKAVHAQVVKSGEDPDQAVYNALLNLYGECGSLEEALRVFEKMPEKNVISWNSLIAAFVEQNQVTEALSILRRMQRDGILFSWVTLTTILGACAAATALHSGKEVHAQIVKSKARPDILVLNSLMDMYAKCGITDYCKKVFNQMQAKDLTTWNTLLNSYAVNGSMDETVKLFDAMTKSGIRPDAVTFVTLLSGCSHTGLTDEGRKLFDQMEDFKISPTSEHYACLVDMLGRAGKIEEALKVAENMPMKPSGSVWGSILNSCRLHGNVAIAEKIAGHLFELEPNNSGNYVILSNIYANAGMWDRVEVVRKLMEERGIKKEAGCSWIQIKNRIHTFVAGGHVDFQNSSEYRNLWSDLMEAMEEVGYVPDTRAVLHNVNEDMKTLWVCGHSERLATTFALIHTGAGTPIRITKNLRVCVDCHSWMKFVSRVTSRVITLRDTNRFHHFKGGTCSCKDYW</sequence>
<dbReference type="InterPro" id="IPR011990">
    <property type="entry name" value="TPR-like_helical_dom_sf"/>
</dbReference>
<dbReference type="Pfam" id="PF01535">
    <property type="entry name" value="PPR"/>
    <property type="match status" value="3"/>
</dbReference>
<evidence type="ECO:0000313" key="5">
    <source>
        <dbReference type="EMBL" id="KCW69429.1"/>
    </source>
</evidence>
<dbReference type="InterPro" id="IPR046848">
    <property type="entry name" value="E_motif"/>
</dbReference>
<dbReference type="InterPro" id="IPR032867">
    <property type="entry name" value="DYW_dom"/>
</dbReference>
<evidence type="ECO:0000256" key="2">
    <source>
        <dbReference type="ARBA" id="ARBA00022737"/>
    </source>
</evidence>
<dbReference type="GO" id="GO:0003723">
    <property type="term" value="F:RNA binding"/>
    <property type="evidence" value="ECO:0007669"/>
    <property type="project" value="InterPro"/>
</dbReference>
<proteinExistence type="inferred from homology"/>
<dbReference type="InParanoid" id="A0A059BU01"/>
<dbReference type="Gramene" id="KCW69429">
    <property type="protein sequence ID" value="KCW69429"/>
    <property type="gene ID" value="EUGRSUZ_F02893"/>
</dbReference>
<dbReference type="InterPro" id="IPR002885">
    <property type="entry name" value="PPR_rpt"/>
</dbReference>
<dbReference type="KEGG" id="egr:104449748"/>
<organism evidence="5">
    <name type="scientific">Eucalyptus grandis</name>
    <name type="common">Flooded gum</name>
    <dbReference type="NCBI Taxonomy" id="71139"/>
    <lineage>
        <taxon>Eukaryota</taxon>
        <taxon>Viridiplantae</taxon>
        <taxon>Streptophyta</taxon>
        <taxon>Embryophyta</taxon>
        <taxon>Tracheophyta</taxon>
        <taxon>Spermatophyta</taxon>
        <taxon>Magnoliopsida</taxon>
        <taxon>eudicotyledons</taxon>
        <taxon>Gunneridae</taxon>
        <taxon>Pentapetalae</taxon>
        <taxon>rosids</taxon>
        <taxon>malvids</taxon>
        <taxon>Myrtales</taxon>
        <taxon>Myrtaceae</taxon>
        <taxon>Myrtoideae</taxon>
        <taxon>Eucalypteae</taxon>
        <taxon>Eucalyptus</taxon>
    </lineage>
</organism>
<dbReference type="OrthoDB" id="1882346at2759"/>
<dbReference type="PROSITE" id="PS51375">
    <property type="entry name" value="PPR"/>
    <property type="match status" value="5"/>
</dbReference>
<reference evidence="5" key="1">
    <citation type="submission" date="2013-07" db="EMBL/GenBank/DDBJ databases">
        <title>The genome of Eucalyptus grandis.</title>
        <authorList>
            <person name="Schmutz J."/>
            <person name="Hayes R."/>
            <person name="Myburg A."/>
            <person name="Tuskan G."/>
            <person name="Grattapaglia D."/>
            <person name="Rokhsar D.S."/>
        </authorList>
    </citation>
    <scope>NUCLEOTIDE SEQUENCE</scope>
    <source>
        <tissue evidence="5">Leaf extractions</tissue>
    </source>
</reference>
<dbReference type="Pfam" id="PF13041">
    <property type="entry name" value="PPR_2"/>
    <property type="match status" value="2"/>
</dbReference>
<dbReference type="GO" id="GO:0031425">
    <property type="term" value="P:chloroplast RNA processing"/>
    <property type="evidence" value="ECO:0000318"/>
    <property type="project" value="GO_Central"/>
</dbReference>
<evidence type="ECO:0000256" key="3">
    <source>
        <dbReference type="PROSITE-ProRule" id="PRU00708"/>
    </source>
</evidence>
<dbReference type="EMBL" id="KK198758">
    <property type="protein sequence ID" value="KCW69429.1"/>
    <property type="molecule type" value="Genomic_DNA"/>
</dbReference>
<dbReference type="GO" id="GO:0009451">
    <property type="term" value="P:RNA modification"/>
    <property type="evidence" value="ECO:0000318"/>
    <property type="project" value="GO_Central"/>
</dbReference>
<dbReference type="NCBIfam" id="TIGR00756">
    <property type="entry name" value="PPR"/>
    <property type="match status" value="4"/>
</dbReference>